<feature type="transmembrane region" description="Helical" evidence="5">
    <location>
        <begin position="68"/>
        <end position="90"/>
    </location>
</feature>
<comment type="caution">
    <text evidence="7">The sequence shown here is derived from an EMBL/GenBank/DDBJ whole genome shotgun (WGS) entry which is preliminary data.</text>
</comment>
<evidence type="ECO:0000256" key="5">
    <source>
        <dbReference type="SAM" id="Phobius"/>
    </source>
</evidence>
<evidence type="ECO:0000256" key="3">
    <source>
        <dbReference type="ARBA" id="ARBA00022989"/>
    </source>
</evidence>
<dbReference type="PANTHER" id="PTHR10217:SF435">
    <property type="entry name" value="POTASSIUM VOLTAGE-GATED CHANNEL PROTEIN EAG"/>
    <property type="match status" value="1"/>
</dbReference>
<evidence type="ECO:0000259" key="6">
    <source>
        <dbReference type="Pfam" id="PF00520"/>
    </source>
</evidence>
<evidence type="ECO:0000256" key="2">
    <source>
        <dbReference type="ARBA" id="ARBA00022692"/>
    </source>
</evidence>
<name>A0A9W9YLL6_9CNID</name>
<dbReference type="GO" id="GO:0008076">
    <property type="term" value="C:voltage-gated potassium channel complex"/>
    <property type="evidence" value="ECO:0007669"/>
    <property type="project" value="TreeGrafter"/>
</dbReference>
<keyword evidence="2 5" id="KW-0812">Transmembrane</keyword>
<dbReference type="Proteomes" id="UP001163046">
    <property type="component" value="Unassembled WGS sequence"/>
</dbReference>
<protein>
    <recommendedName>
        <fullName evidence="6">Ion transport domain-containing protein</fullName>
    </recommendedName>
</protein>
<accession>A0A9W9YLL6</accession>
<dbReference type="SUPFAM" id="SSF81324">
    <property type="entry name" value="Voltage-gated potassium channels"/>
    <property type="match status" value="1"/>
</dbReference>
<dbReference type="InterPro" id="IPR003938">
    <property type="entry name" value="K_chnl_volt-dep_EAG/ELK/ERG"/>
</dbReference>
<dbReference type="Gene3D" id="1.10.287.70">
    <property type="match status" value="1"/>
</dbReference>
<dbReference type="PANTHER" id="PTHR10217">
    <property type="entry name" value="VOLTAGE AND LIGAND GATED POTASSIUM CHANNEL"/>
    <property type="match status" value="1"/>
</dbReference>
<dbReference type="AlphaFoldDB" id="A0A9W9YLL6"/>
<dbReference type="InterPro" id="IPR050818">
    <property type="entry name" value="KCNH_animal-type"/>
</dbReference>
<feature type="domain" description="Ion transport" evidence="6">
    <location>
        <begin position="4"/>
        <end position="158"/>
    </location>
</feature>
<keyword evidence="4 5" id="KW-0472">Membrane</keyword>
<keyword evidence="8" id="KW-1185">Reference proteome</keyword>
<dbReference type="Pfam" id="PF00520">
    <property type="entry name" value="Ion_trans"/>
    <property type="match status" value="1"/>
</dbReference>
<dbReference type="GO" id="GO:0005249">
    <property type="term" value="F:voltage-gated potassium channel activity"/>
    <property type="evidence" value="ECO:0007669"/>
    <property type="project" value="InterPro"/>
</dbReference>
<dbReference type="InterPro" id="IPR005821">
    <property type="entry name" value="Ion_trans_dom"/>
</dbReference>
<evidence type="ECO:0000256" key="4">
    <source>
        <dbReference type="ARBA" id="ARBA00023136"/>
    </source>
</evidence>
<dbReference type="GO" id="GO:0042391">
    <property type="term" value="P:regulation of membrane potential"/>
    <property type="evidence" value="ECO:0007669"/>
    <property type="project" value="TreeGrafter"/>
</dbReference>
<reference evidence="7" key="1">
    <citation type="submission" date="2023-01" db="EMBL/GenBank/DDBJ databases">
        <title>Genome assembly of the deep-sea coral Lophelia pertusa.</title>
        <authorList>
            <person name="Herrera S."/>
            <person name="Cordes E."/>
        </authorList>
    </citation>
    <scope>NUCLEOTIDE SEQUENCE</scope>
    <source>
        <strain evidence="7">USNM1676648</strain>
        <tissue evidence="7">Polyp</tissue>
    </source>
</reference>
<keyword evidence="3 5" id="KW-1133">Transmembrane helix</keyword>
<dbReference type="PRINTS" id="PR01463">
    <property type="entry name" value="EAGCHANLFMLY"/>
</dbReference>
<comment type="subcellular location">
    <subcellularLocation>
        <location evidence="1">Membrane</location>
        <topology evidence="1">Multi-pass membrane protein</topology>
    </subcellularLocation>
</comment>
<evidence type="ECO:0000313" key="8">
    <source>
        <dbReference type="Proteomes" id="UP001163046"/>
    </source>
</evidence>
<dbReference type="OrthoDB" id="447251at2759"/>
<sequence>MIRFNYIRSWFFLDLVSSLPYGLLTFITKDSETSPTNLLGFLKVFRLLRLGRVARKIDKYLEYGASTFFLLMLSFCLVAHWMACIFYLIATEYDNYEPHGWLQVLGNLIGEPYMYKNGTNIVDRNSGPSIPSMYVSALYYTLTSLTTIGFGNIAPNTNS</sequence>
<proteinExistence type="predicted"/>
<evidence type="ECO:0000256" key="1">
    <source>
        <dbReference type="ARBA" id="ARBA00004141"/>
    </source>
</evidence>
<gene>
    <name evidence="7" type="ORF">OS493_024943</name>
</gene>
<organism evidence="7 8">
    <name type="scientific">Desmophyllum pertusum</name>
    <dbReference type="NCBI Taxonomy" id="174260"/>
    <lineage>
        <taxon>Eukaryota</taxon>
        <taxon>Metazoa</taxon>
        <taxon>Cnidaria</taxon>
        <taxon>Anthozoa</taxon>
        <taxon>Hexacorallia</taxon>
        <taxon>Scleractinia</taxon>
        <taxon>Caryophylliina</taxon>
        <taxon>Caryophylliidae</taxon>
        <taxon>Desmophyllum</taxon>
    </lineage>
</organism>
<dbReference type="EMBL" id="MU827321">
    <property type="protein sequence ID" value="KAJ7357430.1"/>
    <property type="molecule type" value="Genomic_DNA"/>
</dbReference>
<evidence type="ECO:0000313" key="7">
    <source>
        <dbReference type="EMBL" id="KAJ7357430.1"/>
    </source>
</evidence>